<reference evidence="1" key="1">
    <citation type="submission" date="2023-05" db="EMBL/GenBank/DDBJ databases">
        <title>Nepenthes gracilis genome sequencing.</title>
        <authorList>
            <person name="Fukushima K."/>
        </authorList>
    </citation>
    <scope>NUCLEOTIDE SEQUENCE</scope>
    <source>
        <strain evidence="1">SING2019-196</strain>
    </source>
</reference>
<name>A0AAD3SEC1_NEPGR</name>
<proteinExistence type="predicted"/>
<dbReference type="Proteomes" id="UP001279734">
    <property type="component" value="Unassembled WGS sequence"/>
</dbReference>
<dbReference type="EMBL" id="BSYO01000009">
    <property type="protein sequence ID" value="GMH09678.1"/>
    <property type="molecule type" value="Genomic_DNA"/>
</dbReference>
<sequence length="79" mass="9092">MTTTALSAEIMQPHRHGIECHTTVKVTREQRHRRNSGVPASDMACSDTDRFAIRKSPWKKSKVKAHLILSTHLHLRHKK</sequence>
<accession>A0AAD3SEC1</accession>
<organism evidence="1 2">
    <name type="scientific">Nepenthes gracilis</name>
    <name type="common">Slender pitcher plant</name>
    <dbReference type="NCBI Taxonomy" id="150966"/>
    <lineage>
        <taxon>Eukaryota</taxon>
        <taxon>Viridiplantae</taxon>
        <taxon>Streptophyta</taxon>
        <taxon>Embryophyta</taxon>
        <taxon>Tracheophyta</taxon>
        <taxon>Spermatophyta</taxon>
        <taxon>Magnoliopsida</taxon>
        <taxon>eudicotyledons</taxon>
        <taxon>Gunneridae</taxon>
        <taxon>Pentapetalae</taxon>
        <taxon>Caryophyllales</taxon>
        <taxon>Nepenthaceae</taxon>
        <taxon>Nepenthes</taxon>
    </lineage>
</organism>
<protein>
    <submittedName>
        <fullName evidence="1">Uncharacterized protein</fullName>
    </submittedName>
</protein>
<evidence type="ECO:0000313" key="2">
    <source>
        <dbReference type="Proteomes" id="UP001279734"/>
    </source>
</evidence>
<keyword evidence="2" id="KW-1185">Reference proteome</keyword>
<dbReference type="AlphaFoldDB" id="A0AAD3SEC1"/>
<evidence type="ECO:0000313" key="1">
    <source>
        <dbReference type="EMBL" id="GMH09678.1"/>
    </source>
</evidence>
<gene>
    <name evidence="1" type="ORF">Nepgr_011519</name>
</gene>
<comment type="caution">
    <text evidence="1">The sequence shown here is derived from an EMBL/GenBank/DDBJ whole genome shotgun (WGS) entry which is preliminary data.</text>
</comment>